<protein>
    <submittedName>
        <fullName evidence="1">Uncharacterized protein</fullName>
    </submittedName>
</protein>
<name>A0ACB7F5B8_NIBAL</name>
<sequence>MQDVGPSGLVCVIKGLVPTLGLSQESRGGERQTRKEAVINNLQRDGASTRHVPTKTLNFHTFSPLKIESVILQEDDRLLSLIPTCCSRQRIKLHPASLNRLVPPDEEVGALCVALHPGSGIHHEDC</sequence>
<accession>A0ACB7F5B8</accession>
<evidence type="ECO:0000313" key="2">
    <source>
        <dbReference type="Proteomes" id="UP000805704"/>
    </source>
</evidence>
<dbReference type="EMBL" id="CM024806">
    <property type="protein sequence ID" value="KAG8009225.1"/>
    <property type="molecule type" value="Genomic_DNA"/>
</dbReference>
<reference evidence="1" key="1">
    <citation type="submission" date="2020-04" db="EMBL/GenBank/DDBJ databases">
        <title>A chromosome-scale assembly and high-density genetic map of the yellow drum (Nibea albiflora) genome.</title>
        <authorList>
            <person name="Xu D."/>
            <person name="Zhang W."/>
            <person name="Chen R."/>
            <person name="Tan P."/>
            <person name="Wang L."/>
            <person name="Song H."/>
            <person name="Tian L."/>
            <person name="Zhu Q."/>
            <person name="Wang B."/>
        </authorList>
    </citation>
    <scope>NUCLEOTIDE SEQUENCE</scope>
    <source>
        <strain evidence="1">ZJHYS-2018</strain>
    </source>
</reference>
<organism evidence="1 2">
    <name type="scientific">Nibea albiflora</name>
    <name type="common">Yellow drum</name>
    <name type="synonym">Corvina albiflora</name>
    <dbReference type="NCBI Taxonomy" id="240163"/>
    <lineage>
        <taxon>Eukaryota</taxon>
        <taxon>Metazoa</taxon>
        <taxon>Chordata</taxon>
        <taxon>Craniata</taxon>
        <taxon>Vertebrata</taxon>
        <taxon>Euteleostomi</taxon>
        <taxon>Actinopterygii</taxon>
        <taxon>Neopterygii</taxon>
        <taxon>Teleostei</taxon>
        <taxon>Neoteleostei</taxon>
        <taxon>Acanthomorphata</taxon>
        <taxon>Eupercaria</taxon>
        <taxon>Sciaenidae</taxon>
        <taxon>Nibea</taxon>
    </lineage>
</organism>
<dbReference type="Proteomes" id="UP000805704">
    <property type="component" value="Chromosome 18"/>
</dbReference>
<gene>
    <name evidence="1" type="ORF">GBF38_014664</name>
</gene>
<proteinExistence type="predicted"/>
<keyword evidence="2" id="KW-1185">Reference proteome</keyword>
<comment type="caution">
    <text evidence="1">The sequence shown here is derived from an EMBL/GenBank/DDBJ whole genome shotgun (WGS) entry which is preliminary data.</text>
</comment>
<evidence type="ECO:0000313" key="1">
    <source>
        <dbReference type="EMBL" id="KAG8009225.1"/>
    </source>
</evidence>